<keyword evidence="2" id="KW-1185">Reference proteome</keyword>
<proteinExistence type="predicted"/>
<dbReference type="EMBL" id="DF143410">
    <property type="protein sequence ID" value="GAA53056.1"/>
    <property type="molecule type" value="Genomic_DNA"/>
</dbReference>
<protein>
    <submittedName>
        <fullName evidence="1">Uncharacterized protein</fullName>
    </submittedName>
</protein>
<sequence length="192" mass="21775">MLGFKTEVCTRENSVSVYPKCEKKLAAGATFKFPVTFAPNEKRIYTDSLSIQINIPGTFQQTALCNYGYKSLHTAEVNLCGIGIYVSVDREEHSKHRCGNEVHVEFPMTIVGCLAEKNVTVENLSQYLFKAHFTESTLKPTHTCYTTETSTIKYLKKFVLVSSQWSSLVVTQWTALTVPLRTRPFDINDLRF</sequence>
<name>G7YJC3_CLOSI</name>
<dbReference type="AlphaFoldDB" id="G7YJC3"/>
<dbReference type="Gene3D" id="2.60.40.10">
    <property type="entry name" value="Immunoglobulins"/>
    <property type="match status" value="1"/>
</dbReference>
<dbReference type="Proteomes" id="UP000008909">
    <property type="component" value="Unassembled WGS sequence"/>
</dbReference>
<dbReference type="InterPro" id="IPR013783">
    <property type="entry name" value="Ig-like_fold"/>
</dbReference>
<gene>
    <name evidence="1" type="ORF">CLF_109438</name>
</gene>
<organism evidence="1 2">
    <name type="scientific">Clonorchis sinensis</name>
    <name type="common">Chinese liver fluke</name>
    <dbReference type="NCBI Taxonomy" id="79923"/>
    <lineage>
        <taxon>Eukaryota</taxon>
        <taxon>Metazoa</taxon>
        <taxon>Spiralia</taxon>
        <taxon>Lophotrochozoa</taxon>
        <taxon>Platyhelminthes</taxon>
        <taxon>Trematoda</taxon>
        <taxon>Digenea</taxon>
        <taxon>Opisthorchiida</taxon>
        <taxon>Opisthorchiata</taxon>
        <taxon>Opisthorchiidae</taxon>
        <taxon>Clonorchis</taxon>
    </lineage>
</organism>
<evidence type="ECO:0000313" key="1">
    <source>
        <dbReference type="EMBL" id="GAA53056.1"/>
    </source>
</evidence>
<reference key="2">
    <citation type="submission" date="2011-10" db="EMBL/GenBank/DDBJ databases">
        <title>The genome and transcriptome sequence of Clonorchis sinensis provide insights into the carcinogenic liver fluke.</title>
        <authorList>
            <person name="Wang X."/>
            <person name="Huang Y."/>
            <person name="Chen W."/>
            <person name="Liu H."/>
            <person name="Guo L."/>
            <person name="Chen Y."/>
            <person name="Luo F."/>
            <person name="Zhou W."/>
            <person name="Sun J."/>
            <person name="Mao Q."/>
            <person name="Liang P."/>
            <person name="Zhou C."/>
            <person name="Tian Y."/>
            <person name="Men J."/>
            <person name="Lv X."/>
            <person name="Huang L."/>
            <person name="Zhou J."/>
            <person name="Hu Y."/>
            <person name="Li R."/>
            <person name="Zhang F."/>
            <person name="Lei H."/>
            <person name="Li X."/>
            <person name="Hu X."/>
            <person name="Liang C."/>
            <person name="Xu J."/>
            <person name="Wu Z."/>
            <person name="Yu X."/>
        </authorList>
    </citation>
    <scope>NUCLEOTIDE SEQUENCE</scope>
    <source>
        <strain>Henan</strain>
    </source>
</reference>
<accession>G7YJC3</accession>
<evidence type="ECO:0000313" key="2">
    <source>
        <dbReference type="Proteomes" id="UP000008909"/>
    </source>
</evidence>
<reference evidence="1" key="1">
    <citation type="journal article" date="2011" name="Genome Biol.">
        <title>The draft genome of the carcinogenic human liver fluke Clonorchis sinensis.</title>
        <authorList>
            <person name="Wang X."/>
            <person name="Chen W."/>
            <person name="Huang Y."/>
            <person name="Sun J."/>
            <person name="Men J."/>
            <person name="Liu H."/>
            <person name="Luo F."/>
            <person name="Guo L."/>
            <person name="Lv X."/>
            <person name="Deng C."/>
            <person name="Zhou C."/>
            <person name="Fan Y."/>
            <person name="Li X."/>
            <person name="Huang L."/>
            <person name="Hu Y."/>
            <person name="Liang C."/>
            <person name="Hu X."/>
            <person name="Xu J."/>
            <person name="Yu X."/>
        </authorList>
    </citation>
    <scope>NUCLEOTIDE SEQUENCE [LARGE SCALE GENOMIC DNA]</scope>
    <source>
        <strain evidence="1">Henan</strain>
    </source>
</reference>